<reference evidence="2 3" key="1">
    <citation type="submission" date="2020-07" db="EMBL/GenBank/DDBJ databases">
        <authorList>
            <person name="Maaloum M."/>
        </authorList>
    </citation>
    <scope>NUCLEOTIDE SEQUENCE [LARGE SCALE GENOMIC DNA]</scope>
    <source>
        <strain evidence="2 3">GCS-AN-3</strain>
    </source>
</reference>
<organism evidence="2 3">
    <name type="scientific">Ottowia beijingensis</name>
    <dbReference type="NCBI Taxonomy" id="1207057"/>
    <lineage>
        <taxon>Bacteria</taxon>
        <taxon>Pseudomonadati</taxon>
        <taxon>Pseudomonadota</taxon>
        <taxon>Betaproteobacteria</taxon>
        <taxon>Burkholderiales</taxon>
        <taxon>Comamonadaceae</taxon>
        <taxon>Ottowia</taxon>
    </lineage>
</organism>
<evidence type="ECO:0000313" key="3">
    <source>
        <dbReference type="Proteomes" id="UP000589716"/>
    </source>
</evidence>
<dbReference type="RefSeq" id="WP_180549158.1">
    <property type="nucleotide sequence ID" value="NZ_JACCKX010000001.1"/>
</dbReference>
<feature type="region of interest" description="Disordered" evidence="1">
    <location>
        <begin position="133"/>
        <end position="155"/>
    </location>
</feature>
<name>A0A853IVR3_9BURK</name>
<gene>
    <name evidence="2" type="ORF">H0I39_00170</name>
</gene>
<evidence type="ECO:0000256" key="1">
    <source>
        <dbReference type="SAM" id="MobiDB-lite"/>
    </source>
</evidence>
<dbReference type="EMBL" id="JACCKX010000001">
    <property type="protein sequence ID" value="NZA00588.1"/>
    <property type="molecule type" value="Genomic_DNA"/>
</dbReference>
<evidence type="ECO:0000313" key="2">
    <source>
        <dbReference type="EMBL" id="NZA00588.1"/>
    </source>
</evidence>
<protein>
    <submittedName>
        <fullName evidence="2">Uncharacterized protein</fullName>
    </submittedName>
</protein>
<keyword evidence="3" id="KW-1185">Reference proteome</keyword>
<proteinExistence type="predicted"/>
<feature type="compositionally biased region" description="Basic residues" evidence="1">
    <location>
        <begin position="135"/>
        <end position="148"/>
    </location>
</feature>
<comment type="caution">
    <text evidence="2">The sequence shown here is derived from an EMBL/GenBank/DDBJ whole genome shotgun (WGS) entry which is preliminary data.</text>
</comment>
<dbReference type="AlphaFoldDB" id="A0A853IVR3"/>
<accession>A0A853IVR3</accession>
<dbReference type="Proteomes" id="UP000589716">
    <property type="component" value="Unassembled WGS sequence"/>
</dbReference>
<sequence length="202" mass="22748">MIAAAGIKPSEMIARWAEEQAFLARAVDRIPYAMRLHHYRCLQRVEKLIAQHRIVTTVPRLTSAYRQLSKKSLYGAGALGDLGARPLGILFLTHGDEEITAPLGLLLAVHDLVAAVDRIVQFDATKYLSPAVHRQAQRKNAKRGRPNARTREEKLRDIGRELKRRGWIAGKRNQDLLVKTMILYDCCEKDVRDDLAPVSCSS</sequence>